<evidence type="ECO:0000313" key="1">
    <source>
        <dbReference type="EMBL" id="ASF48055.1"/>
    </source>
</evidence>
<dbReference type="KEGG" id="mpsy:CEK71_19370"/>
<proteinExistence type="predicted"/>
<name>A0A1Z4C3G0_9GAMM</name>
<dbReference type="InterPro" id="IPR047975">
    <property type="entry name" value="Heme_bind_FMP"/>
</dbReference>
<dbReference type="NCBIfam" id="NF040572">
    <property type="entry name" value="heme_bind_FMP"/>
    <property type="match status" value="1"/>
</dbReference>
<keyword evidence="2" id="KW-1185">Reference proteome</keyword>
<sequence length="298" mass="31976">MSYQQDATNPSDDVPTNWATASRLGPLQDLPGFWEGTGFSLIARPNFSGGNPNKIFLQLNLLRESLEITTIGSPVTDRGSLQDDISIYGLNYLHRVTDGVTGAPLHIEPGQWLYIPPTSEPKADASVVRQGCIPHGNAFCSVGFSENAVFEGLPDIPPANTVPFAIGATPPPAGTKNPFIEYDLSVPSPFRSDNLPAQITQALVNDPNQMLRDDLIGQKPLKIVRLITMTPPAGGIGNIPFITSNADAGSVESVFAIETMATPNGQTFLQLQYSQTVLLNFNGMSFPHVTVGTLIKAF</sequence>
<organism evidence="1 2">
    <name type="scientific">Methylovulum psychrotolerans</name>
    <dbReference type="NCBI Taxonomy" id="1704499"/>
    <lineage>
        <taxon>Bacteria</taxon>
        <taxon>Pseudomonadati</taxon>
        <taxon>Pseudomonadota</taxon>
        <taxon>Gammaproteobacteria</taxon>
        <taxon>Methylococcales</taxon>
        <taxon>Methylococcaceae</taxon>
        <taxon>Methylovulum</taxon>
    </lineage>
</organism>
<accession>A0A1Z4C3G0</accession>
<gene>
    <name evidence="1" type="ORF">CEK71_19370</name>
</gene>
<evidence type="ECO:0000313" key="2">
    <source>
        <dbReference type="Proteomes" id="UP000197019"/>
    </source>
</evidence>
<dbReference type="AlphaFoldDB" id="A0A1Z4C3G0"/>
<dbReference type="Proteomes" id="UP000197019">
    <property type="component" value="Chromosome"/>
</dbReference>
<reference evidence="1 2" key="1">
    <citation type="submission" date="2017-06" db="EMBL/GenBank/DDBJ databases">
        <title>Genome Sequencing of the methanotroph Methylovulum psychrotolerants str. HV10-M2 isolated from a high-altitude environment.</title>
        <authorList>
            <person name="Mateos-Rivera A."/>
        </authorList>
    </citation>
    <scope>NUCLEOTIDE SEQUENCE [LARGE SCALE GENOMIC DNA]</scope>
    <source>
        <strain evidence="1 2">HV10_M2</strain>
    </source>
</reference>
<protein>
    <submittedName>
        <fullName evidence="1">Uncharacterized protein</fullName>
    </submittedName>
</protein>
<dbReference type="EMBL" id="CP022129">
    <property type="protein sequence ID" value="ASF48055.1"/>
    <property type="molecule type" value="Genomic_DNA"/>
</dbReference>